<name>A0ABP8VYY2_9ACTN</name>
<dbReference type="Pfam" id="PF01841">
    <property type="entry name" value="Transglut_core"/>
    <property type="match status" value="1"/>
</dbReference>
<feature type="transmembrane region" description="Helical" evidence="2">
    <location>
        <begin position="107"/>
        <end position="130"/>
    </location>
</feature>
<accession>A0ABP8VYY2</accession>
<dbReference type="InterPro" id="IPR021878">
    <property type="entry name" value="TgpA_N"/>
</dbReference>
<dbReference type="EMBL" id="BAABIM010000001">
    <property type="protein sequence ID" value="GAA4674456.1"/>
    <property type="molecule type" value="Genomic_DNA"/>
</dbReference>
<feature type="transmembrane region" description="Helical" evidence="2">
    <location>
        <begin position="669"/>
        <end position="690"/>
    </location>
</feature>
<evidence type="ECO:0000313" key="6">
    <source>
        <dbReference type="Proteomes" id="UP001500621"/>
    </source>
</evidence>
<dbReference type="InterPro" id="IPR002931">
    <property type="entry name" value="Transglutaminase-like"/>
</dbReference>
<feature type="transmembrane region" description="Helical" evidence="2">
    <location>
        <begin position="80"/>
        <end position="100"/>
    </location>
</feature>
<feature type="compositionally biased region" description="Gly residues" evidence="1">
    <location>
        <begin position="22"/>
        <end position="31"/>
    </location>
</feature>
<reference evidence="6" key="1">
    <citation type="journal article" date="2019" name="Int. J. Syst. Evol. Microbiol.">
        <title>The Global Catalogue of Microorganisms (GCM) 10K type strain sequencing project: providing services to taxonomists for standard genome sequencing and annotation.</title>
        <authorList>
            <consortium name="The Broad Institute Genomics Platform"/>
            <consortium name="The Broad Institute Genome Sequencing Center for Infectious Disease"/>
            <person name="Wu L."/>
            <person name="Ma J."/>
        </authorList>
    </citation>
    <scope>NUCLEOTIDE SEQUENCE [LARGE SCALE GENOMIC DNA]</scope>
    <source>
        <strain evidence="6">JCM 18127</strain>
    </source>
</reference>
<dbReference type="Pfam" id="PF11992">
    <property type="entry name" value="TgpA_N"/>
    <property type="match status" value="1"/>
</dbReference>
<keyword evidence="2" id="KW-1133">Transmembrane helix</keyword>
<feature type="compositionally biased region" description="Low complexity" evidence="1">
    <location>
        <begin position="32"/>
        <end position="41"/>
    </location>
</feature>
<gene>
    <name evidence="5" type="ORF">GCM10023226_09540</name>
</gene>
<comment type="caution">
    <text evidence="5">The sequence shown here is derived from an EMBL/GenBank/DDBJ whole genome shotgun (WGS) entry which is preliminary data.</text>
</comment>
<keyword evidence="6" id="KW-1185">Reference proteome</keyword>
<dbReference type="Proteomes" id="UP001500621">
    <property type="component" value="Unassembled WGS sequence"/>
</dbReference>
<feature type="domain" description="Transglutaminase-like" evidence="3">
    <location>
        <begin position="489"/>
        <end position="597"/>
    </location>
</feature>
<evidence type="ECO:0000259" key="3">
    <source>
        <dbReference type="Pfam" id="PF01841"/>
    </source>
</evidence>
<sequence length="805" mass="85010">MSGPTMPSGRTSARPDEHTGSTTGGRTGGRTGWRTAGTTRRVPTGARRWLPTPHAWGDHLVLLVLCALALASLTTTFTGLGPWVVGVLGVAVGVLIGHLTRAARWPAVAGVLIGVLAFLLLGGPLCLAAEGQGAPTPSTFAALGDQVVGGWKDLLTTLPPVDGDGPARVLPWALGLAAGLLGTLTRDLVRGPLLVRAALPLLAPVLLLGTVILIGVGRPQSLLLQGVVFTAVALGWLAWRTRRAAGPLRGQRAGGARRLSQPLAAALMLAVAAGVALPVADLVADDDQRVVLRSYVEPPFDIGQYPSPLASFRRYVELPERRTDPANLYDVELASITGVPAGTRMRIATLDAYDGTVWGAADSSGSASAQDGFQRVSSVIDNPVEGRRVEGRITLGEGYSGVWLPSVGALTSLEIEGDDARHEAQRESFRYNLATSTGVVPAGLGEGDSVEFSAVLPPEEVDEDDASSGEVTDAAFAAAFLNNQATTWSAGAGEPMARVFAIAEHLKTEGRYSDGVAAAERIYHPGHGVKRLGDEFANAPIMVGNDEQYAAIMALLANNVGVPARVVLGAVVPEGGVVHGRDVQAWVELQVADGSWRTLPTEEFMSTVRPAEQPPLAEQPMSGTVVPPPAPIPPPSTLAEQNDAELEARKVNREGEDGPLSLPAWLRALLLYVGVPLLLALLVVGAIVGAKAWRRRRRRTAARTSARIVGGWRELVDHARDLGQPVPVGAGSTRREQSFRVASAQAPTLARRADGHVFGPRVPDDATAEAFWEAVEAERRSMSRAVGRRRRLRAALSLTTFRRRR</sequence>
<dbReference type="RefSeq" id="WP_345263163.1">
    <property type="nucleotide sequence ID" value="NZ_BAABIM010000001.1"/>
</dbReference>
<evidence type="ECO:0000259" key="4">
    <source>
        <dbReference type="Pfam" id="PF11992"/>
    </source>
</evidence>
<proteinExistence type="predicted"/>
<feature type="region of interest" description="Disordered" evidence="1">
    <location>
        <begin position="1"/>
        <end position="46"/>
    </location>
</feature>
<feature type="transmembrane region" description="Helical" evidence="2">
    <location>
        <begin position="259"/>
        <end position="280"/>
    </location>
</feature>
<protein>
    <submittedName>
        <fullName evidence="5">Transglutaminase-like domain-containing protein</fullName>
    </submittedName>
</protein>
<feature type="domain" description="Protein-glutamine gamma-glutamyltransferase TgpA N-terminal" evidence="4">
    <location>
        <begin position="65"/>
        <end position="419"/>
    </location>
</feature>
<evidence type="ECO:0000256" key="2">
    <source>
        <dbReference type="SAM" id="Phobius"/>
    </source>
</evidence>
<feature type="transmembrane region" description="Helical" evidence="2">
    <location>
        <begin position="56"/>
        <end position="74"/>
    </location>
</feature>
<evidence type="ECO:0000313" key="5">
    <source>
        <dbReference type="EMBL" id="GAA4674456.1"/>
    </source>
</evidence>
<keyword evidence="2" id="KW-0472">Membrane</keyword>
<feature type="transmembrane region" description="Helical" evidence="2">
    <location>
        <begin position="197"/>
        <end position="216"/>
    </location>
</feature>
<organism evidence="5 6">
    <name type="scientific">Nocardioides nanhaiensis</name>
    <dbReference type="NCBI Taxonomy" id="1476871"/>
    <lineage>
        <taxon>Bacteria</taxon>
        <taxon>Bacillati</taxon>
        <taxon>Actinomycetota</taxon>
        <taxon>Actinomycetes</taxon>
        <taxon>Propionibacteriales</taxon>
        <taxon>Nocardioidaceae</taxon>
        <taxon>Nocardioides</taxon>
    </lineage>
</organism>
<feature type="transmembrane region" description="Helical" evidence="2">
    <location>
        <begin position="222"/>
        <end position="239"/>
    </location>
</feature>
<keyword evidence="2" id="KW-0812">Transmembrane</keyword>
<evidence type="ECO:0000256" key="1">
    <source>
        <dbReference type="SAM" id="MobiDB-lite"/>
    </source>
</evidence>